<evidence type="ECO:0000256" key="1">
    <source>
        <dbReference type="SAM" id="SignalP"/>
    </source>
</evidence>
<reference evidence="2 3" key="1">
    <citation type="journal article" date="2023" name="Elife">
        <title>Identification of key yeast species and microbe-microbe interactions impacting larval growth of Drosophila in the wild.</title>
        <authorList>
            <person name="Mure A."/>
            <person name="Sugiura Y."/>
            <person name="Maeda R."/>
            <person name="Honda K."/>
            <person name="Sakurai N."/>
            <person name="Takahashi Y."/>
            <person name="Watada M."/>
            <person name="Katoh T."/>
            <person name="Gotoh A."/>
            <person name="Gotoh Y."/>
            <person name="Taniguchi I."/>
            <person name="Nakamura K."/>
            <person name="Hayashi T."/>
            <person name="Katayama T."/>
            <person name="Uemura T."/>
            <person name="Hattori Y."/>
        </authorList>
    </citation>
    <scope>NUCLEOTIDE SEQUENCE [LARGE SCALE GENOMIC DNA]</scope>
    <source>
        <strain evidence="2 3">PK-24</strain>
    </source>
</reference>
<evidence type="ECO:0000313" key="2">
    <source>
        <dbReference type="EMBL" id="GMM48993.1"/>
    </source>
</evidence>
<sequence>MTPQEYPLILQLVLCELVHEASADSTWEDITNKFMQRHVVIRLHHSLLKTLKKEITPQMIPSIVASIVNHTLQTLSRSGKRDSVAVAAAARQYEEISGDPKLEQFITSGNKERESLVRCCTILHNLCVKDVKEEIETRKAQFSKILKEEKLV</sequence>
<comment type="caution">
    <text evidence="2">The sequence shown here is derived from an EMBL/GenBank/DDBJ whole genome shotgun (WGS) entry which is preliminary data.</text>
</comment>
<dbReference type="Proteomes" id="UP001378960">
    <property type="component" value="Unassembled WGS sequence"/>
</dbReference>
<accession>A0AAV5RC13</accession>
<evidence type="ECO:0000313" key="3">
    <source>
        <dbReference type="Proteomes" id="UP001378960"/>
    </source>
</evidence>
<dbReference type="EMBL" id="BTGB01000009">
    <property type="protein sequence ID" value="GMM48993.1"/>
    <property type="molecule type" value="Genomic_DNA"/>
</dbReference>
<keyword evidence="1" id="KW-0732">Signal</keyword>
<dbReference type="AlphaFoldDB" id="A0AAV5RC13"/>
<feature type="chain" id="PRO_5043473089" evidence="1">
    <location>
        <begin position="24"/>
        <end position="152"/>
    </location>
</feature>
<proteinExistence type="predicted"/>
<gene>
    <name evidence="2" type="ORF">DAPK24_055910</name>
</gene>
<protein>
    <submittedName>
        <fullName evidence="2">Uncharacterized protein</fullName>
    </submittedName>
</protein>
<feature type="signal peptide" evidence="1">
    <location>
        <begin position="1"/>
        <end position="23"/>
    </location>
</feature>
<organism evidence="2 3">
    <name type="scientific">Pichia kluyveri</name>
    <name type="common">Yeast</name>
    <dbReference type="NCBI Taxonomy" id="36015"/>
    <lineage>
        <taxon>Eukaryota</taxon>
        <taxon>Fungi</taxon>
        <taxon>Dikarya</taxon>
        <taxon>Ascomycota</taxon>
        <taxon>Saccharomycotina</taxon>
        <taxon>Pichiomycetes</taxon>
        <taxon>Pichiales</taxon>
        <taxon>Pichiaceae</taxon>
        <taxon>Pichia</taxon>
    </lineage>
</organism>
<keyword evidence="3" id="KW-1185">Reference proteome</keyword>
<name>A0AAV5RC13_PICKL</name>